<dbReference type="GO" id="GO:0006465">
    <property type="term" value="P:signal peptide processing"/>
    <property type="evidence" value="ECO:0007669"/>
    <property type="project" value="TreeGrafter"/>
</dbReference>
<evidence type="ECO:0000256" key="5">
    <source>
        <dbReference type="ARBA" id="ARBA00022692"/>
    </source>
</evidence>
<dbReference type="EMBL" id="JAGIBU010000002">
    <property type="protein sequence ID" value="MBS7824415.1"/>
    <property type="molecule type" value="Genomic_DNA"/>
</dbReference>
<dbReference type="Pfam" id="PF06750">
    <property type="entry name" value="A24_N_bact"/>
    <property type="match status" value="1"/>
</dbReference>
<keyword evidence="9" id="KW-0378">Hydrolase</keyword>
<keyword evidence="4" id="KW-0997">Cell inner membrane</keyword>
<dbReference type="PANTHER" id="PTHR30487:SF0">
    <property type="entry name" value="PREPILIN LEADER PEPTIDASE_N-METHYLTRANSFERASE-RELATED"/>
    <property type="match status" value="1"/>
</dbReference>
<feature type="domain" description="Prepilin peptidase A24 N-terminal" evidence="12">
    <location>
        <begin position="13"/>
        <end position="148"/>
    </location>
</feature>
<feature type="transmembrane region" description="Helical" evidence="10">
    <location>
        <begin position="157"/>
        <end position="176"/>
    </location>
</feature>
<evidence type="ECO:0000313" key="14">
    <source>
        <dbReference type="Proteomes" id="UP000680020"/>
    </source>
</evidence>
<dbReference type="GO" id="GO:0005886">
    <property type="term" value="C:plasma membrane"/>
    <property type="evidence" value="ECO:0007669"/>
    <property type="project" value="UniProtKB-SubCell"/>
</dbReference>
<dbReference type="RefSeq" id="WP_213403633.1">
    <property type="nucleotide sequence ID" value="NZ_JAGIBT010000008.1"/>
</dbReference>
<feature type="transmembrane region" description="Helical" evidence="10">
    <location>
        <begin position="183"/>
        <end position="202"/>
    </location>
</feature>
<dbReference type="PRINTS" id="PR00864">
    <property type="entry name" value="PREPILNPTASE"/>
</dbReference>
<keyword evidence="9" id="KW-0511">Multifunctional enzyme</keyword>
<keyword evidence="7 10" id="KW-0472">Membrane</keyword>
<evidence type="ECO:0000256" key="10">
    <source>
        <dbReference type="SAM" id="Phobius"/>
    </source>
</evidence>
<evidence type="ECO:0000256" key="8">
    <source>
        <dbReference type="RuleBase" id="RU003793"/>
    </source>
</evidence>
<keyword evidence="5 9" id="KW-0812">Transmembrane</keyword>
<organism evidence="13 14">
    <name type="scientific">Wohlfahrtiimonas chitiniclastica</name>
    <dbReference type="NCBI Taxonomy" id="400946"/>
    <lineage>
        <taxon>Bacteria</taxon>
        <taxon>Pseudomonadati</taxon>
        <taxon>Pseudomonadota</taxon>
        <taxon>Gammaproteobacteria</taxon>
        <taxon>Cardiobacteriales</taxon>
        <taxon>Ignatzschineriaceae</taxon>
        <taxon>Wohlfahrtiimonas</taxon>
    </lineage>
</organism>
<protein>
    <recommendedName>
        <fullName evidence="9">Prepilin leader peptidase/N-methyltransferase</fullName>
        <ecNumber evidence="9">2.1.1.-</ecNumber>
        <ecNumber evidence="9">3.4.23.43</ecNumber>
    </recommendedName>
</protein>
<evidence type="ECO:0000256" key="7">
    <source>
        <dbReference type="ARBA" id="ARBA00023136"/>
    </source>
</evidence>
<evidence type="ECO:0000256" key="4">
    <source>
        <dbReference type="ARBA" id="ARBA00022519"/>
    </source>
</evidence>
<comment type="function">
    <text evidence="9">Plays an essential role in type IV pili and type II pseudopili formation by proteolytically removing the leader sequence from substrate proteins and subsequently monomethylating the alpha-amino group of the newly exposed N-terminal phenylalanine.</text>
</comment>
<dbReference type="Pfam" id="PF01478">
    <property type="entry name" value="Peptidase_A24"/>
    <property type="match status" value="1"/>
</dbReference>
<dbReference type="GO" id="GO:0032259">
    <property type="term" value="P:methylation"/>
    <property type="evidence" value="ECO:0007669"/>
    <property type="project" value="UniProtKB-KW"/>
</dbReference>
<dbReference type="InterPro" id="IPR010627">
    <property type="entry name" value="Prepilin_pept_A24_N"/>
</dbReference>
<evidence type="ECO:0000259" key="12">
    <source>
        <dbReference type="Pfam" id="PF06750"/>
    </source>
</evidence>
<dbReference type="EC" id="2.1.1.-" evidence="9"/>
<comment type="similarity">
    <text evidence="2 8">Belongs to the peptidase A24 family.</text>
</comment>
<evidence type="ECO:0000256" key="3">
    <source>
        <dbReference type="ARBA" id="ARBA00022475"/>
    </source>
</evidence>
<keyword evidence="3" id="KW-1003">Cell membrane</keyword>
<evidence type="ECO:0000256" key="9">
    <source>
        <dbReference type="RuleBase" id="RU003794"/>
    </source>
</evidence>
<feature type="transmembrane region" description="Helical" evidence="10">
    <location>
        <begin position="6"/>
        <end position="29"/>
    </location>
</feature>
<dbReference type="PANTHER" id="PTHR30487">
    <property type="entry name" value="TYPE 4 PREPILIN-LIKE PROTEINS LEADER PEPTIDE-PROCESSING ENZYME"/>
    <property type="match status" value="1"/>
</dbReference>
<comment type="caution">
    <text evidence="13">The sequence shown here is derived from an EMBL/GenBank/DDBJ whole genome shotgun (WGS) entry which is preliminary data.</text>
</comment>
<dbReference type="GO" id="GO:0008168">
    <property type="term" value="F:methyltransferase activity"/>
    <property type="evidence" value="ECO:0007669"/>
    <property type="project" value="UniProtKB-KW"/>
</dbReference>
<sequence length="309" mass="34394">MQAEIPLFLLIFILGAAIGSFLNVVAYRLPKILFDQDYRVISEFLREEAAKPDRFKSGIPILDRILSRKNANQLLTKHDVLPAKGLLYLATPASSCPNCGHKIRAYENIPVVGWLFLRGKCSGCHAPISVQYPLVELFTGLLTVAVIYVTGLDLNGALFVFFMWILMTLSLIDLKFYVLPDQLTLPLMWLGLLSSFYGWIHVNFQEAFLGAIVGYLSLWFINQVARLILRRDGMGNGDFKLLAALGAWLGLGNLFNVILLSSISGAVVGIAVMMIYKNRMIPYGPFLALAALLIVLFGIEPHTFFYLAS</sequence>
<evidence type="ECO:0000259" key="11">
    <source>
        <dbReference type="Pfam" id="PF01478"/>
    </source>
</evidence>
<reference evidence="13" key="1">
    <citation type="submission" date="2021-03" db="EMBL/GenBank/DDBJ databases">
        <title>Identification and antibiotic profiling of Wohlfahrtiimonas chitiniclastica, an underestimated human pathogen.</title>
        <authorList>
            <person name="Kopf A."/>
            <person name="Bunk B."/>
            <person name="Coldewey S."/>
            <person name="Gunzer F."/>
            <person name="Riedel T."/>
            <person name="Schroettner P."/>
        </authorList>
    </citation>
    <scope>NUCLEOTIDE SEQUENCE</scope>
    <source>
        <strain evidence="13">DSM 100917</strain>
    </source>
</reference>
<comment type="subcellular location">
    <subcellularLocation>
        <location evidence="1">Cell inner membrane</location>
        <topology evidence="1">Multi-pass membrane protein</topology>
    </subcellularLocation>
    <subcellularLocation>
        <location evidence="9">Cell membrane</location>
        <topology evidence="9">Multi-pass membrane protein</topology>
    </subcellularLocation>
</comment>
<accession>A0AB35C0V6</accession>
<evidence type="ECO:0000256" key="1">
    <source>
        <dbReference type="ARBA" id="ARBA00004429"/>
    </source>
</evidence>
<evidence type="ECO:0000256" key="2">
    <source>
        <dbReference type="ARBA" id="ARBA00005801"/>
    </source>
</evidence>
<keyword evidence="9" id="KW-0489">Methyltransferase</keyword>
<gene>
    <name evidence="13" type="ORF">J7561_04265</name>
</gene>
<dbReference type="EC" id="3.4.23.43" evidence="9"/>
<dbReference type="InterPro" id="IPR000045">
    <property type="entry name" value="Prepilin_IV_endopep_pep"/>
</dbReference>
<dbReference type="InterPro" id="IPR050882">
    <property type="entry name" value="Prepilin_peptidase/N-MTase"/>
</dbReference>
<feature type="domain" description="Prepilin type IV endopeptidase peptidase" evidence="11">
    <location>
        <begin position="161"/>
        <end position="270"/>
    </location>
</feature>
<keyword evidence="9" id="KW-0645">Protease</keyword>
<dbReference type="GO" id="GO:0004190">
    <property type="term" value="F:aspartic-type endopeptidase activity"/>
    <property type="evidence" value="ECO:0007669"/>
    <property type="project" value="UniProtKB-EC"/>
</dbReference>
<dbReference type="Proteomes" id="UP000680020">
    <property type="component" value="Unassembled WGS sequence"/>
</dbReference>
<dbReference type="AlphaFoldDB" id="A0AB35C0V6"/>
<feature type="transmembrane region" description="Helical" evidence="10">
    <location>
        <begin position="241"/>
        <end position="274"/>
    </location>
</feature>
<proteinExistence type="inferred from homology"/>
<evidence type="ECO:0000256" key="6">
    <source>
        <dbReference type="ARBA" id="ARBA00022989"/>
    </source>
</evidence>
<keyword evidence="6 10" id="KW-1133">Transmembrane helix</keyword>
<dbReference type="Gene3D" id="1.20.120.1220">
    <property type="match status" value="1"/>
</dbReference>
<evidence type="ECO:0000313" key="13">
    <source>
        <dbReference type="EMBL" id="MBS7824415.1"/>
    </source>
</evidence>
<dbReference type="InterPro" id="IPR014032">
    <property type="entry name" value="Peptidase_A24A_bac"/>
</dbReference>
<feature type="transmembrane region" description="Helical" evidence="10">
    <location>
        <begin position="286"/>
        <end position="308"/>
    </location>
</feature>
<keyword evidence="9" id="KW-0808">Transferase</keyword>
<feature type="transmembrane region" description="Helical" evidence="10">
    <location>
        <begin position="208"/>
        <end position="229"/>
    </location>
</feature>
<comment type="catalytic activity">
    <reaction evidence="9">
        <text>Typically cleaves a -Gly-|-Phe- bond to release an N-terminal, basic peptide of 5-8 residues from type IV prepilin, and then N-methylates the new N-terminal amino group, the methyl donor being S-adenosyl-L-methionine.</text>
        <dbReference type="EC" id="3.4.23.43"/>
    </reaction>
</comment>
<name>A0AB35C0V6_9GAMM</name>